<protein>
    <recommendedName>
        <fullName evidence="1">VWFD domain-containing protein</fullName>
    </recommendedName>
</protein>
<sequence length="247" mass="26878">MAECSAPASNLAATSSSTVVPTSAPAPTPKRPPFVCTCWGDPHCKGFSIPKITLGGSCRYVLATDRCIKKSNISSFEISASFKKTATLKQDLYLSFVVENGVDFSFQNSFRTNQLPDLFGTFFDNATAELGDNWKAVRVALISFPNGVEIAWDGIKQIAIYVPEWFKGRLCGICGDIDDSNMYIGDYDSSRKDDTTGCPNKAASMEVNSITTDVKEYGNSHFAQDDNNEQCKEECGMNVLAGGNYTN</sequence>
<dbReference type="Pfam" id="PF00094">
    <property type="entry name" value="VWD"/>
    <property type="match status" value="1"/>
</dbReference>
<dbReference type="PROSITE" id="PS51233">
    <property type="entry name" value="VWFD"/>
    <property type="match status" value="1"/>
</dbReference>
<dbReference type="Proteomes" id="UP000014760">
    <property type="component" value="Unassembled WGS sequence"/>
</dbReference>
<dbReference type="HOGENOM" id="CLU_078342_1_0_1"/>
<reference evidence="4" key="1">
    <citation type="submission" date="2012-12" db="EMBL/GenBank/DDBJ databases">
        <authorList>
            <person name="Hellsten U."/>
            <person name="Grimwood J."/>
            <person name="Chapman J.A."/>
            <person name="Shapiro H."/>
            <person name="Aerts A."/>
            <person name="Otillar R.P."/>
            <person name="Terry A.Y."/>
            <person name="Boore J.L."/>
            <person name="Simakov O."/>
            <person name="Marletaz F."/>
            <person name="Cho S.-J."/>
            <person name="Edsinger-Gonzales E."/>
            <person name="Havlak P."/>
            <person name="Kuo D.-H."/>
            <person name="Larsson T."/>
            <person name="Lv J."/>
            <person name="Arendt D."/>
            <person name="Savage R."/>
            <person name="Osoegawa K."/>
            <person name="de Jong P."/>
            <person name="Lindberg D.R."/>
            <person name="Seaver E.C."/>
            <person name="Weisblat D.A."/>
            <person name="Putnam N.H."/>
            <person name="Grigoriev I.V."/>
            <person name="Rokhsar D.S."/>
        </authorList>
    </citation>
    <scope>NUCLEOTIDE SEQUENCE</scope>
    <source>
        <strain evidence="4">I ESC-2004</strain>
    </source>
</reference>
<keyword evidence="4" id="KW-1185">Reference proteome</keyword>
<evidence type="ECO:0000313" key="2">
    <source>
        <dbReference type="EMBL" id="ELT90692.1"/>
    </source>
</evidence>
<dbReference type="AlphaFoldDB" id="R7TB04"/>
<dbReference type="InterPro" id="IPR001846">
    <property type="entry name" value="VWF_type-D"/>
</dbReference>
<gene>
    <name evidence="2" type="ORF">CAPTEDRAFT_211530</name>
</gene>
<dbReference type="PANTHER" id="PTHR46160:SF9">
    <property type="entry name" value="PROTEIN PRY2-RELATED"/>
    <property type="match status" value="1"/>
</dbReference>
<feature type="domain" description="VWFD" evidence="1">
    <location>
        <begin position="34"/>
        <end position="232"/>
    </location>
</feature>
<evidence type="ECO:0000259" key="1">
    <source>
        <dbReference type="PROSITE" id="PS51233"/>
    </source>
</evidence>
<dbReference type="EMBL" id="KB310812">
    <property type="protein sequence ID" value="ELT90692.1"/>
    <property type="molecule type" value="Genomic_DNA"/>
</dbReference>
<dbReference type="PANTHER" id="PTHR46160">
    <property type="entry name" value="ALPHA-TECTORIN-RELATED"/>
    <property type="match status" value="1"/>
</dbReference>
<proteinExistence type="predicted"/>
<evidence type="ECO:0000313" key="4">
    <source>
        <dbReference type="Proteomes" id="UP000014760"/>
    </source>
</evidence>
<reference evidence="2 4" key="2">
    <citation type="journal article" date="2013" name="Nature">
        <title>Insights into bilaterian evolution from three spiralian genomes.</title>
        <authorList>
            <person name="Simakov O."/>
            <person name="Marletaz F."/>
            <person name="Cho S.J."/>
            <person name="Edsinger-Gonzales E."/>
            <person name="Havlak P."/>
            <person name="Hellsten U."/>
            <person name="Kuo D.H."/>
            <person name="Larsson T."/>
            <person name="Lv J."/>
            <person name="Arendt D."/>
            <person name="Savage R."/>
            <person name="Osoegawa K."/>
            <person name="de Jong P."/>
            <person name="Grimwood J."/>
            <person name="Chapman J.A."/>
            <person name="Shapiro H."/>
            <person name="Aerts A."/>
            <person name="Otillar R.P."/>
            <person name="Terry A.Y."/>
            <person name="Boore J.L."/>
            <person name="Grigoriev I.V."/>
            <person name="Lindberg D.R."/>
            <person name="Seaver E.C."/>
            <person name="Weisblat D.A."/>
            <person name="Putnam N.H."/>
            <person name="Rokhsar D.S."/>
        </authorList>
    </citation>
    <scope>NUCLEOTIDE SEQUENCE</scope>
    <source>
        <strain evidence="2 4">I ESC-2004</strain>
    </source>
</reference>
<dbReference type="OrthoDB" id="160294at2759"/>
<name>R7TB04_CAPTE</name>
<dbReference type="STRING" id="283909.R7TB04"/>
<organism evidence="2">
    <name type="scientific">Capitella teleta</name>
    <name type="common">Polychaete worm</name>
    <dbReference type="NCBI Taxonomy" id="283909"/>
    <lineage>
        <taxon>Eukaryota</taxon>
        <taxon>Metazoa</taxon>
        <taxon>Spiralia</taxon>
        <taxon>Lophotrochozoa</taxon>
        <taxon>Annelida</taxon>
        <taxon>Polychaeta</taxon>
        <taxon>Sedentaria</taxon>
        <taxon>Scolecida</taxon>
        <taxon>Capitellidae</taxon>
        <taxon>Capitella</taxon>
    </lineage>
</organism>
<dbReference type="EnsemblMetazoa" id="CapteT211530">
    <property type="protein sequence ID" value="CapteP211530"/>
    <property type="gene ID" value="CapteG211530"/>
</dbReference>
<evidence type="ECO:0000313" key="3">
    <source>
        <dbReference type="EnsemblMetazoa" id="CapteP211530"/>
    </source>
</evidence>
<reference evidence="3" key="3">
    <citation type="submission" date="2015-06" db="UniProtKB">
        <authorList>
            <consortium name="EnsemblMetazoa"/>
        </authorList>
    </citation>
    <scope>IDENTIFICATION</scope>
</reference>
<accession>R7TB04</accession>
<dbReference type="InterPro" id="IPR052749">
    <property type="entry name" value="Alpha-tectorin"/>
</dbReference>
<dbReference type="EMBL" id="AMQN01014213">
    <property type="status" value="NOT_ANNOTATED_CDS"/>
    <property type="molecule type" value="Genomic_DNA"/>
</dbReference>